<name>Q80870_HSVAB</name>
<evidence type="ECO:0000313" key="1">
    <source>
        <dbReference type="EMBL" id="CAA37489.1"/>
    </source>
</evidence>
<reference evidence="1" key="1">
    <citation type="submission" date="1990-06" db="EMBL/GenBank/DDBJ databases">
        <authorList>
            <person name="Seelig R."/>
            <person name="Seelig H.P."/>
            <person name="Burckhardt J."/>
        </authorList>
    </citation>
    <scope>NUCLEOTIDE SEQUENCE</scope>
</reference>
<dbReference type="PIR" id="S21317">
    <property type="entry name" value="S21317"/>
</dbReference>
<accession>Q80870</accession>
<sequence length="378" mass="43552">MKTVVKLDYATFAFEQGSISIPKIEDALAQCDLHFAQISNASENSPYNSPAGLFFKPNNGAKQSPHSLQVSGHGCELFRSTLPRLASLMQEGHEFGHFSRLDFCFDVVMTKLRWREFYLGVISASVDEMNNPEKARKVRKFMYQGYGDSTTVYIGRRKSSAVFCRIYNKSLQDPEKKLCAASGELLDCPDDSYIIRYEMELKFTSRVNSFGRTVYDPSPLFWQYYEDPDKLFAYLRKVWNRYGNDTLLPDGWEDMQFVTDIEARNIQFTKGLFRPLSNDLAQKFSVSIHTEEQKMSYVANTFGHRIIDILLYRPELLFLACCKWEQFYNECLPFSPLALTQVVAQFSESSRIAVEEFREVADDPSPFSEDGFDDISLF</sequence>
<proteinExistence type="predicted"/>
<dbReference type="EMBL" id="X53411">
    <property type="protein sequence ID" value="CAA37489.1"/>
    <property type="molecule type" value="Genomic_RNA"/>
</dbReference>
<organism evidence="1">
    <name type="scientific">Non-A non-B hepatitis virus</name>
    <dbReference type="NCBI Taxonomy" id="12440"/>
    <lineage>
        <taxon>Viruses</taxon>
    </lineage>
</organism>
<protein>
    <submittedName>
        <fullName evidence="1">Uncharacterized protein</fullName>
    </submittedName>
</protein>
<organismHost>
    <name type="scientific">Homo sapiens</name>
    <name type="common">Human</name>
    <dbReference type="NCBI Taxonomy" id="9606"/>
</organismHost>